<dbReference type="Proteomes" id="UP001499951">
    <property type="component" value="Unassembled WGS sequence"/>
</dbReference>
<dbReference type="Gene3D" id="1.50.10.10">
    <property type="match status" value="1"/>
</dbReference>
<dbReference type="PANTHER" id="PTHR31616:SF0">
    <property type="entry name" value="GLUCAN 1,4-ALPHA-GLUCOSIDASE"/>
    <property type="match status" value="1"/>
</dbReference>
<proteinExistence type="predicted"/>
<dbReference type="SUPFAM" id="SSF48208">
    <property type="entry name" value="Six-hairpin glycosidases"/>
    <property type="match status" value="1"/>
</dbReference>
<name>A0ABN1EQF8_9PROT</name>
<keyword evidence="3" id="KW-0378">Hydrolase</keyword>
<reference evidence="3 4" key="1">
    <citation type="journal article" date="2019" name="Int. J. Syst. Evol. Microbiol.">
        <title>The Global Catalogue of Microorganisms (GCM) 10K type strain sequencing project: providing services to taxonomists for standard genome sequencing and annotation.</title>
        <authorList>
            <consortium name="The Broad Institute Genomics Platform"/>
            <consortium name="The Broad Institute Genome Sequencing Center for Infectious Disease"/>
            <person name="Wu L."/>
            <person name="Ma J."/>
        </authorList>
    </citation>
    <scope>NUCLEOTIDE SEQUENCE [LARGE SCALE GENOMIC DNA]</scope>
    <source>
        <strain evidence="3 4">JCM 15089</strain>
    </source>
</reference>
<organism evidence="3 4">
    <name type="scientific">Rhizomicrobium electricum</name>
    <dbReference type="NCBI Taxonomy" id="480070"/>
    <lineage>
        <taxon>Bacteria</taxon>
        <taxon>Pseudomonadati</taxon>
        <taxon>Pseudomonadota</taxon>
        <taxon>Alphaproteobacteria</taxon>
        <taxon>Micropepsales</taxon>
        <taxon>Micropepsaceae</taxon>
        <taxon>Rhizomicrobium</taxon>
    </lineage>
</organism>
<evidence type="ECO:0000313" key="3">
    <source>
        <dbReference type="EMBL" id="GAA0571916.1"/>
    </source>
</evidence>
<dbReference type="Pfam" id="PF00723">
    <property type="entry name" value="Glyco_hydro_15"/>
    <property type="match status" value="1"/>
</dbReference>
<dbReference type="InterPro" id="IPR011613">
    <property type="entry name" value="GH15-like"/>
</dbReference>
<protein>
    <submittedName>
        <fullName evidence="3">Glycoside hydrolase family 15 protein</fullName>
    </submittedName>
</protein>
<dbReference type="PANTHER" id="PTHR31616">
    <property type="entry name" value="TREHALASE"/>
    <property type="match status" value="1"/>
</dbReference>
<feature type="domain" description="Trehalase-like N-terminal" evidence="2">
    <location>
        <begin position="4"/>
        <end position="124"/>
    </location>
</feature>
<comment type="caution">
    <text evidence="3">The sequence shown here is derived from an EMBL/GenBank/DDBJ whole genome shotgun (WGS) entry which is preliminary data.</text>
</comment>
<sequence>MTQKPDISDFALIGNGRTAALVHRCGAIEWLCWPRFDSDACFAALLGDERHGHWTITPAEPFKSTRKYRHETLVLETQFTTELGRARLVDFMPVGAADGALIRMLVCEDGHMAVRHCFNPVFGNGKRAPQWSREQGQAIARAGVDEVRLWCSREEYLGPDARIELSAGDRITFELGRRPVKDSAELDRTLQQCEAYWRDWAGQCGYQGRWRDTVIRSLITLKALIHQPTGGMVAAPTTSLPEKLGGSRNWDYRFCWLRDSTMTVLALLHAGYRDEAGAWVHWMLDAIKPEQAAAQPVYGLLGNPDLPEYEAEWLPGFGGARPVRFGNAACRQFQLDIYGEVLDTIYQWHSLAGSEIESSWTKLGQMMARLETAWRKPDAGFWEQRSDPEFFTQSRAQAWVAFDRAVKSAERFKFDGPVDTWRALRTEVHDEVCKKGFSERLNAFTRSYGSETFDAATLLIPITGFLPIHDPRITGTLDGISKHLMRDGFVYRYDNSESDDGIREEEGAFLPCCFWYADCLSLQGRNDEAEELFEKYLKAGNDLGLFAEEYDVSSATMLGNFPQALTHLALVNTAFNLAGFGPANTRSSSGRQPG</sequence>
<dbReference type="InterPro" id="IPR045582">
    <property type="entry name" value="Trehalase-like_N"/>
</dbReference>
<dbReference type="Pfam" id="PF19291">
    <property type="entry name" value="TREH_N"/>
    <property type="match status" value="1"/>
</dbReference>
<evidence type="ECO:0000259" key="2">
    <source>
        <dbReference type="Pfam" id="PF19291"/>
    </source>
</evidence>
<dbReference type="RefSeq" id="WP_166934245.1">
    <property type="nucleotide sequence ID" value="NZ_BAAADD010000005.1"/>
</dbReference>
<gene>
    <name evidence="3" type="ORF">GCM10008942_20780</name>
</gene>
<evidence type="ECO:0000259" key="1">
    <source>
        <dbReference type="Pfam" id="PF00723"/>
    </source>
</evidence>
<feature type="domain" description="GH15-like" evidence="1">
    <location>
        <begin position="211"/>
        <end position="574"/>
    </location>
</feature>
<accession>A0ABN1EQF8</accession>
<evidence type="ECO:0000313" key="4">
    <source>
        <dbReference type="Proteomes" id="UP001499951"/>
    </source>
</evidence>
<dbReference type="InterPro" id="IPR012341">
    <property type="entry name" value="6hp_glycosidase-like_sf"/>
</dbReference>
<dbReference type="InterPro" id="IPR008928">
    <property type="entry name" value="6-hairpin_glycosidase_sf"/>
</dbReference>
<dbReference type="EMBL" id="BAAADD010000005">
    <property type="protein sequence ID" value="GAA0571916.1"/>
    <property type="molecule type" value="Genomic_DNA"/>
</dbReference>
<keyword evidence="4" id="KW-1185">Reference proteome</keyword>
<dbReference type="GO" id="GO:0016787">
    <property type="term" value="F:hydrolase activity"/>
    <property type="evidence" value="ECO:0007669"/>
    <property type="project" value="UniProtKB-KW"/>
</dbReference>